<dbReference type="SUPFAM" id="SSF52490">
    <property type="entry name" value="Tubulin nucleotide-binding domain-like"/>
    <property type="match status" value="1"/>
</dbReference>
<name>A0ABU2FL49_9EURY</name>
<feature type="coiled-coil region" evidence="1">
    <location>
        <begin position="2"/>
        <end position="29"/>
    </location>
</feature>
<dbReference type="EMBL" id="JAMQOS010000001">
    <property type="protein sequence ID" value="MDS0280972.1"/>
    <property type="molecule type" value="Genomic_DNA"/>
</dbReference>
<dbReference type="PANTHER" id="PTHR23159:SF60">
    <property type="entry name" value="SPINDLE ASSEMBLY ABNORMAL PROTEIN 4"/>
    <property type="match status" value="1"/>
</dbReference>
<keyword evidence="1" id="KW-0175">Coiled coil</keyword>
<evidence type="ECO:0000313" key="3">
    <source>
        <dbReference type="Proteomes" id="UP001268864"/>
    </source>
</evidence>
<organism evidence="2 3">
    <name type="scientific">Haloarcula onubensis</name>
    <dbReference type="NCBI Taxonomy" id="2950539"/>
    <lineage>
        <taxon>Archaea</taxon>
        <taxon>Methanobacteriati</taxon>
        <taxon>Methanobacteriota</taxon>
        <taxon>Stenosarchaea group</taxon>
        <taxon>Halobacteria</taxon>
        <taxon>Halobacteriales</taxon>
        <taxon>Haloarculaceae</taxon>
        <taxon>Haloarcula</taxon>
    </lineage>
</organism>
<dbReference type="InterPro" id="IPR036525">
    <property type="entry name" value="Tubulin/FtsZ_GTPase_sf"/>
</dbReference>
<comment type="caution">
    <text evidence="2">The sequence shown here is derived from an EMBL/GenBank/DDBJ whole genome shotgun (WGS) entry which is preliminary data.</text>
</comment>
<sequence length="1000" mass="113393">MIDSAEGEENQDKQRIAEIRERIDEMEAELRDPNAGRTGSITVDYKLINENIQLSSSIDLLGDNAIPRIANGNGMDAANWWLENDDINENLDFAKGVVRKRGLGKAIYYKAYAEDDSITSYIDLPQKGKVAVLAGLGGGTGSGILLDLVQHLKKRQRTAEVSLFGILPNHTEGIEESTNAFAALSELEYASLAGDNLFKDMILVPIDPTGWGGKTGDRIQTDQFLEELDQAITYLITSYYNTQNLEDPFANTPRYAPFTIGIPQALRYRVEAINEARGTIREMLNTKEEGLEREEEIYDSVDRFLAKHYTDDVEPGVTELDEANLRDRLEQVEDLLEFELFTELNYESVSIFSEIIADAKEESTQLVDQISLIDTSIRTVDTSGDGVGTFVDNIDEHLASLLEHELQLLARRKSILERRKAVDDNRIRNALEFLITPSGDTSGPGVKLNRLESKLEDLKSQRTRVKTNLESTESELEALREEMEDEVQRLLGDWEETVEPPLEQLRNCDRDGIESELRQLRNELERFCNRVINAESPEEVEGVQAGEISQSLEELTRLFDAAGVPFDETRREVESSLTELRRARTAFIKMNREESTIESLTPWESSTKEEQEQGHKDFRVQTNKLGDRDIFSVGPPTGDFTAEVTFDAQSLLRDVTDQQEAYEETIVSALADRVDDIDQKKVRQLRSKLGTETTIDQLRPIAEEAFWDDVGETDDLENQKAELEAELADIEETIALYEPAIELFQSLSSRHDQWTDRLAEFAKQQSSYEEEAEAPARADDDYVYIKQIKPNDVFRATGNDDIAESDISTSQAEKQRIQNGLEELAKNARNQQYSGLQRRKLSKGRSRYDETKVRVAILSRAIDQLPSEVLDFKETFGNAYNLGASGKSVESPYTSWQRDTGGPWDIGLSVFISGVFLDNIRKVVQPDGYFAGYRQKEESNDSILIHHSYELEEGHYIRRKDTLNMENDDDVAFYLRDEPEIVDDLLTNYIEQIDHTSNDG</sequence>
<evidence type="ECO:0008006" key="4">
    <source>
        <dbReference type="Google" id="ProtNLM"/>
    </source>
</evidence>
<dbReference type="PANTHER" id="PTHR23159">
    <property type="entry name" value="CENTROSOMAL PROTEIN 2"/>
    <property type="match status" value="1"/>
</dbReference>
<evidence type="ECO:0000256" key="1">
    <source>
        <dbReference type="SAM" id="Coils"/>
    </source>
</evidence>
<protein>
    <recommendedName>
        <fullName evidence="4">Tubulin like</fullName>
    </recommendedName>
</protein>
<gene>
    <name evidence="2" type="ORF">NDI86_02485</name>
</gene>
<proteinExistence type="predicted"/>
<accession>A0ABU2FL49</accession>
<evidence type="ECO:0000313" key="2">
    <source>
        <dbReference type="EMBL" id="MDS0280972.1"/>
    </source>
</evidence>
<feature type="coiled-coil region" evidence="1">
    <location>
        <begin position="448"/>
        <end position="530"/>
    </location>
</feature>
<dbReference type="Pfam" id="PF13809">
    <property type="entry name" value="Tubulin_2"/>
    <property type="match status" value="1"/>
</dbReference>
<keyword evidence="3" id="KW-1185">Reference proteome</keyword>
<dbReference type="InterPro" id="IPR025904">
    <property type="entry name" value="Tubulin-like"/>
</dbReference>
<dbReference type="RefSeq" id="WP_310898812.1">
    <property type="nucleotide sequence ID" value="NZ_JAMQOS010000001.1"/>
</dbReference>
<dbReference type="Gene3D" id="3.40.50.1440">
    <property type="entry name" value="Tubulin/FtsZ, GTPase domain"/>
    <property type="match status" value="1"/>
</dbReference>
<reference evidence="2 3" key="1">
    <citation type="submission" date="2022-06" db="EMBL/GenBank/DDBJ databases">
        <title>Halomicroarcula sp. a new haloarchaeum isolate from saline soil.</title>
        <authorList>
            <person name="Strakova D."/>
            <person name="Galisteo C."/>
            <person name="Sanchez-Porro C."/>
            <person name="Ventosa A."/>
        </authorList>
    </citation>
    <scope>NUCLEOTIDE SEQUENCE [LARGE SCALE GENOMIC DNA]</scope>
    <source>
        <strain evidence="2 3">S3CR25-11</strain>
    </source>
</reference>
<dbReference type="Proteomes" id="UP001268864">
    <property type="component" value="Unassembled WGS sequence"/>
</dbReference>